<accession>A0AAE0L325</accession>
<organism evidence="2 3">
    <name type="scientific">Cymbomonas tetramitiformis</name>
    <dbReference type="NCBI Taxonomy" id="36881"/>
    <lineage>
        <taxon>Eukaryota</taxon>
        <taxon>Viridiplantae</taxon>
        <taxon>Chlorophyta</taxon>
        <taxon>Pyramimonadophyceae</taxon>
        <taxon>Pyramimonadales</taxon>
        <taxon>Pyramimonadaceae</taxon>
        <taxon>Cymbomonas</taxon>
    </lineage>
</organism>
<dbReference type="Proteomes" id="UP001190700">
    <property type="component" value="Unassembled WGS sequence"/>
</dbReference>
<keyword evidence="3" id="KW-1185">Reference proteome</keyword>
<name>A0AAE0L325_9CHLO</name>
<protein>
    <recommendedName>
        <fullName evidence="1">Protein SirB1 N-terminal domain-containing protein</fullName>
    </recommendedName>
</protein>
<reference evidence="2 3" key="1">
    <citation type="journal article" date="2015" name="Genome Biol. Evol.">
        <title>Comparative Genomics of a Bacterivorous Green Alga Reveals Evolutionary Causalities and Consequences of Phago-Mixotrophic Mode of Nutrition.</title>
        <authorList>
            <person name="Burns J.A."/>
            <person name="Paasch A."/>
            <person name="Narechania A."/>
            <person name="Kim E."/>
        </authorList>
    </citation>
    <scope>NUCLEOTIDE SEQUENCE [LARGE SCALE GENOMIC DNA]</scope>
    <source>
        <strain evidence="2 3">PLY_AMNH</strain>
    </source>
</reference>
<dbReference type="InterPro" id="IPR032698">
    <property type="entry name" value="SirB1_N"/>
</dbReference>
<evidence type="ECO:0000259" key="1">
    <source>
        <dbReference type="Pfam" id="PF13369"/>
    </source>
</evidence>
<dbReference type="Pfam" id="PF13369">
    <property type="entry name" value="Transglut_core2"/>
    <property type="match status" value="1"/>
</dbReference>
<dbReference type="PANTHER" id="PTHR31350:SF21">
    <property type="entry name" value="F-BOX ONLY PROTEIN 21"/>
    <property type="match status" value="1"/>
</dbReference>
<evidence type="ECO:0000313" key="3">
    <source>
        <dbReference type="Proteomes" id="UP001190700"/>
    </source>
</evidence>
<feature type="domain" description="Protein SirB1 N-terminal" evidence="1">
    <location>
        <begin position="91"/>
        <end position="250"/>
    </location>
</feature>
<gene>
    <name evidence="2" type="ORF">CYMTET_21663</name>
</gene>
<proteinExistence type="predicted"/>
<evidence type="ECO:0000313" key="2">
    <source>
        <dbReference type="EMBL" id="KAK3269915.1"/>
    </source>
</evidence>
<comment type="caution">
    <text evidence="2">The sequence shown here is derived from an EMBL/GenBank/DDBJ whole genome shotgun (WGS) entry which is preliminary data.</text>
</comment>
<dbReference type="EMBL" id="LGRX02010675">
    <property type="protein sequence ID" value="KAK3269915.1"/>
    <property type="molecule type" value="Genomic_DNA"/>
</dbReference>
<dbReference type="PANTHER" id="PTHR31350">
    <property type="entry name" value="SI:DKEY-261L7.2"/>
    <property type="match status" value="1"/>
</dbReference>
<dbReference type="AlphaFoldDB" id="A0AAE0L325"/>
<sequence length="345" mass="39658">MAKPQRKTVLTSARRRSIRCRCEGGETNDDDELGDSGELDDLTASFAKIRQRRRGLDAFSEEMQKADEDIDLAKCALLIAQHRYPEMDVEDYLRKLDMMAEELLELLPSPDERYPLRVIRIINSYLYDDGKFSGNGDDYYGADNSCLNRVLDTGLGIPITLSLVYMELARRVDFPMVGVNLPAHFMIRPLAEDVEILVDCYNKGETLFVEDAEKLLAPYYGLEDASQLKIDRSFLNDHTLHPRTFLTRMLTNLKQIYFDTKEYDLALTIALYQQESSPDDSVRNLNIRDIGILYYLQQRYPEAVMELETYLQAMPDADDAPQISKIVDSIKSWRINVNESDDESD</sequence>